<gene>
    <name evidence="6" type="ORF">LKD71_13970</name>
</gene>
<comment type="caution">
    <text evidence="6">The sequence shown here is derived from an EMBL/GenBank/DDBJ whole genome shotgun (WGS) entry which is preliminary data.</text>
</comment>
<evidence type="ECO:0000256" key="3">
    <source>
        <dbReference type="ARBA" id="ARBA00022777"/>
    </source>
</evidence>
<evidence type="ECO:0000313" key="7">
    <source>
        <dbReference type="Proteomes" id="UP001197875"/>
    </source>
</evidence>
<comment type="similarity">
    <text evidence="1 4">Belongs to the carbohydrate kinase PfkB family.</text>
</comment>
<dbReference type="AlphaFoldDB" id="A0AAE3DUW1"/>
<evidence type="ECO:0000256" key="2">
    <source>
        <dbReference type="ARBA" id="ARBA00022679"/>
    </source>
</evidence>
<dbReference type="SUPFAM" id="SSF53613">
    <property type="entry name" value="Ribokinase-like"/>
    <property type="match status" value="1"/>
</dbReference>
<dbReference type="RefSeq" id="WP_227615924.1">
    <property type="nucleotide sequence ID" value="NZ_JAJEPR010000031.1"/>
</dbReference>
<dbReference type="InterPro" id="IPR002173">
    <property type="entry name" value="Carboh/pur_kinase_PfkB_CS"/>
</dbReference>
<proteinExistence type="inferred from homology"/>
<dbReference type="GO" id="GO:0005829">
    <property type="term" value="C:cytosol"/>
    <property type="evidence" value="ECO:0007669"/>
    <property type="project" value="TreeGrafter"/>
</dbReference>
<dbReference type="InterPro" id="IPR011611">
    <property type="entry name" value="PfkB_dom"/>
</dbReference>
<feature type="domain" description="Carbohydrate kinase PfkB" evidence="5">
    <location>
        <begin position="1"/>
        <end position="288"/>
    </location>
</feature>
<dbReference type="Gene3D" id="3.40.1190.20">
    <property type="match status" value="1"/>
</dbReference>
<dbReference type="GO" id="GO:0006796">
    <property type="term" value="P:phosphate-containing compound metabolic process"/>
    <property type="evidence" value="ECO:0007669"/>
    <property type="project" value="UniProtKB-ARBA"/>
</dbReference>
<dbReference type="PANTHER" id="PTHR10584:SF166">
    <property type="entry name" value="RIBOKINASE"/>
    <property type="match status" value="1"/>
</dbReference>
<protein>
    <submittedName>
        <fullName evidence="6">PfkB family carbohydrate kinase</fullName>
    </submittedName>
</protein>
<dbReference type="PRINTS" id="PR00990">
    <property type="entry name" value="RIBOKINASE"/>
</dbReference>
<reference evidence="6 7" key="1">
    <citation type="submission" date="2021-10" db="EMBL/GenBank/DDBJ databases">
        <title>Anaerobic single-cell dispensing facilitates the cultivation of human gut bacteria.</title>
        <authorList>
            <person name="Afrizal A."/>
        </authorList>
    </citation>
    <scope>NUCLEOTIDE SEQUENCE [LARGE SCALE GENOMIC DNA]</scope>
    <source>
        <strain evidence="6 7">CLA-AA-H277</strain>
    </source>
</reference>
<evidence type="ECO:0000259" key="5">
    <source>
        <dbReference type="Pfam" id="PF00294"/>
    </source>
</evidence>
<name>A0AAE3DUW1_9FIRM</name>
<keyword evidence="2 4" id="KW-0808">Transferase</keyword>
<keyword evidence="3 4" id="KW-0418">Kinase</keyword>
<keyword evidence="7" id="KW-1185">Reference proteome</keyword>
<dbReference type="PROSITE" id="PS00584">
    <property type="entry name" value="PFKB_KINASES_2"/>
    <property type="match status" value="1"/>
</dbReference>
<dbReference type="Pfam" id="PF00294">
    <property type="entry name" value="PfkB"/>
    <property type="match status" value="1"/>
</dbReference>
<organism evidence="6 7">
    <name type="scientific">Fusicatenibacter faecihominis</name>
    <dbReference type="NCBI Taxonomy" id="2881276"/>
    <lineage>
        <taxon>Bacteria</taxon>
        <taxon>Bacillati</taxon>
        <taxon>Bacillota</taxon>
        <taxon>Clostridia</taxon>
        <taxon>Lachnospirales</taxon>
        <taxon>Lachnospiraceae</taxon>
        <taxon>Fusicatenibacter</taxon>
    </lineage>
</organism>
<evidence type="ECO:0000256" key="1">
    <source>
        <dbReference type="ARBA" id="ARBA00010688"/>
    </source>
</evidence>
<sequence>MKKVLVIGSAVVDVVIHLPHLPEKSEDVHVTSQKMSLGGCAYNASDTIRHFKVPYIPFFPVGTGAYGDFVRNALAERGIVSPVPKPETENGCCYCFVEDDGERTFACYHGAEYRFQKEWFDALDASEINSVYICGLEIEEETGTNILSYLEEHPEFTVFFAPGPRITLLDPKRLERVFALHPILHLNQQEITSYTGKEELKAAAEEIHRFTQNTVIVTLGADGCYYYDGEKEETIPGVPAEQLDTIGAGDSHIGAVIAGLQCGKTIEEAIATANRVSAKVVETEGALLSDEAFASLDLL</sequence>
<dbReference type="InterPro" id="IPR029056">
    <property type="entry name" value="Ribokinase-like"/>
</dbReference>
<dbReference type="GO" id="GO:0016301">
    <property type="term" value="F:kinase activity"/>
    <property type="evidence" value="ECO:0007669"/>
    <property type="project" value="UniProtKB-KW"/>
</dbReference>
<dbReference type="PANTHER" id="PTHR10584">
    <property type="entry name" value="SUGAR KINASE"/>
    <property type="match status" value="1"/>
</dbReference>
<dbReference type="EMBL" id="JAJEPR010000031">
    <property type="protein sequence ID" value="MCC2190893.1"/>
    <property type="molecule type" value="Genomic_DNA"/>
</dbReference>
<accession>A0AAE3DUW1</accession>
<dbReference type="Proteomes" id="UP001197875">
    <property type="component" value="Unassembled WGS sequence"/>
</dbReference>
<evidence type="ECO:0000313" key="6">
    <source>
        <dbReference type="EMBL" id="MCC2190893.1"/>
    </source>
</evidence>
<evidence type="ECO:0000256" key="4">
    <source>
        <dbReference type="RuleBase" id="RU003704"/>
    </source>
</evidence>
<dbReference type="InterPro" id="IPR002139">
    <property type="entry name" value="Ribo/fructo_kinase"/>
</dbReference>